<dbReference type="AlphaFoldDB" id="A0A6A4HVF1"/>
<dbReference type="Gene3D" id="1.20.1280.50">
    <property type="match status" value="1"/>
</dbReference>
<dbReference type="EMBL" id="ML769437">
    <property type="protein sequence ID" value="KAE9402166.1"/>
    <property type="molecule type" value="Genomic_DNA"/>
</dbReference>
<reference evidence="2" key="1">
    <citation type="journal article" date="2019" name="Environ. Microbiol.">
        <title>Fungal ecological strategies reflected in gene transcription - a case study of two litter decomposers.</title>
        <authorList>
            <person name="Barbi F."/>
            <person name="Kohler A."/>
            <person name="Barry K."/>
            <person name="Baskaran P."/>
            <person name="Daum C."/>
            <person name="Fauchery L."/>
            <person name="Ihrmark K."/>
            <person name="Kuo A."/>
            <person name="LaButti K."/>
            <person name="Lipzen A."/>
            <person name="Morin E."/>
            <person name="Grigoriev I.V."/>
            <person name="Henrissat B."/>
            <person name="Lindahl B."/>
            <person name="Martin F."/>
        </authorList>
    </citation>
    <scope>NUCLEOTIDE SEQUENCE</scope>
    <source>
        <strain evidence="2">JB14</strain>
    </source>
</reference>
<dbReference type="Proteomes" id="UP000799118">
    <property type="component" value="Unassembled WGS sequence"/>
</dbReference>
<evidence type="ECO:0000256" key="1">
    <source>
        <dbReference type="SAM" id="Coils"/>
    </source>
</evidence>
<keyword evidence="1" id="KW-0175">Coiled coil</keyword>
<accession>A0A6A4HVF1</accession>
<name>A0A6A4HVF1_9AGAR</name>
<feature type="non-terminal residue" evidence="2">
    <location>
        <position position="1"/>
    </location>
</feature>
<proteinExistence type="predicted"/>
<sequence length="112" mass="12987">SERAVYSKLLDDAQTDLDRCQSELRRLQDLSREIEAHQKLLEAYMAGIRCIMSPIYKLPQEMLGEIFQYVCCGDTDTNCISYCGTDQLPTLTLSRVCIRWYRLVTETPVLWS</sequence>
<feature type="non-terminal residue" evidence="2">
    <location>
        <position position="112"/>
    </location>
</feature>
<gene>
    <name evidence="2" type="ORF">BT96DRAFT_780881</name>
</gene>
<dbReference type="OrthoDB" id="2835124at2759"/>
<keyword evidence="3" id="KW-1185">Reference proteome</keyword>
<feature type="coiled-coil region" evidence="1">
    <location>
        <begin position="10"/>
        <end position="47"/>
    </location>
</feature>
<evidence type="ECO:0000313" key="3">
    <source>
        <dbReference type="Proteomes" id="UP000799118"/>
    </source>
</evidence>
<organism evidence="2 3">
    <name type="scientific">Gymnopus androsaceus JB14</name>
    <dbReference type="NCBI Taxonomy" id="1447944"/>
    <lineage>
        <taxon>Eukaryota</taxon>
        <taxon>Fungi</taxon>
        <taxon>Dikarya</taxon>
        <taxon>Basidiomycota</taxon>
        <taxon>Agaricomycotina</taxon>
        <taxon>Agaricomycetes</taxon>
        <taxon>Agaricomycetidae</taxon>
        <taxon>Agaricales</taxon>
        <taxon>Marasmiineae</taxon>
        <taxon>Omphalotaceae</taxon>
        <taxon>Gymnopus</taxon>
    </lineage>
</organism>
<evidence type="ECO:0000313" key="2">
    <source>
        <dbReference type="EMBL" id="KAE9402166.1"/>
    </source>
</evidence>
<protein>
    <submittedName>
        <fullName evidence="2">Uncharacterized protein</fullName>
    </submittedName>
</protein>